<dbReference type="PANTHER" id="PTHR12775:SF0">
    <property type="entry name" value="REPLICATION TERMINATION FACTOR 2"/>
    <property type="match status" value="1"/>
</dbReference>
<dbReference type="Proteomes" id="UP000502823">
    <property type="component" value="Unassembled WGS sequence"/>
</dbReference>
<dbReference type="FunCoup" id="A0A6L2PVH4">
    <property type="interactions" value="2121"/>
</dbReference>
<evidence type="ECO:0000313" key="5">
    <source>
        <dbReference type="EMBL" id="GFG36549.1"/>
    </source>
</evidence>
<dbReference type="CDD" id="cd16653">
    <property type="entry name" value="RING-like_Rtf2"/>
    <property type="match status" value="1"/>
</dbReference>
<evidence type="ECO:0000256" key="3">
    <source>
        <dbReference type="ARBA" id="ARBA00030367"/>
    </source>
</evidence>
<organism evidence="5 6">
    <name type="scientific">Coptotermes formosanus</name>
    <name type="common">Formosan subterranean termite</name>
    <dbReference type="NCBI Taxonomy" id="36987"/>
    <lineage>
        <taxon>Eukaryota</taxon>
        <taxon>Metazoa</taxon>
        <taxon>Ecdysozoa</taxon>
        <taxon>Arthropoda</taxon>
        <taxon>Hexapoda</taxon>
        <taxon>Insecta</taxon>
        <taxon>Pterygota</taxon>
        <taxon>Neoptera</taxon>
        <taxon>Polyneoptera</taxon>
        <taxon>Dictyoptera</taxon>
        <taxon>Blattodea</taxon>
        <taxon>Blattoidea</taxon>
        <taxon>Termitoidae</taxon>
        <taxon>Rhinotermitidae</taxon>
        <taxon>Coptotermes</taxon>
    </lineage>
</organism>
<sequence>MGCDGGTIPKRDELVRKKKKPEQKDKDSELSFRWKHCNITQEPLQTPIVACGLGRLYSKDAVIEALLDRANLPETAQHVKSLKDIKDLQLTPNPTFKPSAEKGDAYIDRQSAPYICPVIGLEMNGKFRFVFLWGCGCVMSERALKEVKTKLCHKCQQPFSEEDVVVLNGSPEDLDLMRAKLEVRQARYKAEKKGRNDAKRKGKADATATSTETSNDSHDDTKNLSELSSEVHDHKEETKASAVGEDERRKSKLQNGKSDAKLMLKLGSKLNGVRDNVPAKRPAGSDIEDPVFKKTKGSYSIADDPKASDVFKSLFTSHHKAQQKNKAHWITYNPFYN</sequence>
<dbReference type="PANTHER" id="PTHR12775">
    <property type="entry name" value="PROTEIN C20ORF43 HOMOLOG"/>
    <property type="match status" value="1"/>
</dbReference>
<dbReference type="InParanoid" id="A0A6L2PVH4"/>
<evidence type="ECO:0000256" key="1">
    <source>
        <dbReference type="ARBA" id="ARBA00009885"/>
    </source>
</evidence>
<feature type="compositionally biased region" description="Basic and acidic residues" evidence="4">
    <location>
        <begin position="215"/>
        <end position="249"/>
    </location>
</feature>
<evidence type="ECO:0000313" key="6">
    <source>
        <dbReference type="Proteomes" id="UP000502823"/>
    </source>
</evidence>
<feature type="compositionally biased region" description="Basic and acidic residues" evidence="4">
    <location>
        <begin position="189"/>
        <end position="199"/>
    </location>
</feature>
<dbReference type="InterPro" id="IPR027799">
    <property type="entry name" value="Rtf2_RING-finger"/>
</dbReference>
<comment type="caution">
    <text evidence="5">The sequence shown here is derived from an EMBL/GenBank/DDBJ whole genome shotgun (WGS) entry which is preliminary data.</text>
</comment>
<name>A0A6L2PVH4_COPFO</name>
<dbReference type="OrthoDB" id="247013at2759"/>
<protein>
    <recommendedName>
        <fullName evidence="2">Replication termination factor 2</fullName>
    </recommendedName>
    <alternativeName>
        <fullName evidence="3">Replication termination factor 2 domain-containing protein 1</fullName>
    </alternativeName>
</protein>
<dbReference type="Pfam" id="PF04641">
    <property type="entry name" value="Rtf2"/>
    <property type="match status" value="1"/>
</dbReference>
<dbReference type="InterPro" id="IPR006735">
    <property type="entry name" value="Rtf2"/>
</dbReference>
<accession>A0A6L2PVH4</accession>
<proteinExistence type="inferred from homology"/>
<feature type="region of interest" description="Disordered" evidence="4">
    <location>
        <begin position="1"/>
        <end position="27"/>
    </location>
</feature>
<reference evidence="6" key="1">
    <citation type="submission" date="2020-01" db="EMBL/GenBank/DDBJ databases">
        <title>Draft genome sequence of the Termite Coptotermes fromosanus.</title>
        <authorList>
            <person name="Itakura S."/>
            <person name="Yosikawa Y."/>
            <person name="Umezawa K."/>
        </authorList>
    </citation>
    <scope>NUCLEOTIDE SEQUENCE [LARGE SCALE GENOMIC DNA]</scope>
</reference>
<comment type="similarity">
    <text evidence="1">Belongs to the rtf2 family.</text>
</comment>
<dbReference type="EMBL" id="BLKM01006251">
    <property type="protein sequence ID" value="GFG36549.1"/>
    <property type="molecule type" value="Genomic_DNA"/>
</dbReference>
<dbReference type="GO" id="GO:0005634">
    <property type="term" value="C:nucleus"/>
    <property type="evidence" value="ECO:0007669"/>
    <property type="project" value="TreeGrafter"/>
</dbReference>
<evidence type="ECO:0000256" key="2">
    <source>
        <dbReference type="ARBA" id="ARBA00015157"/>
    </source>
</evidence>
<dbReference type="GO" id="GO:0006274">
    <property type="term" value="P:DNA replication termination"/>
    <property type="evidence" value="ECO:0007669"/>
    <property type="project" value="TreeGrafter"/>
</dbReference>
<gene>
    <name evidence="5" type="ORF">Cfor_06171</name>
</gene>
<feature type="region of interest" description="Disordered" evidence="4">
    <location>
        <begin position="189"/>
        <end position="260"/>
    </location>
</feature>
<dbReference type="AlphaFoldDB" id="A0A6L2PVH4"/>
<evidence type="ECO:0000256" key="4">
    <source>
        <dbReference type="SAM" id="MobiDB-lite"/>
    </source>
</evidence>
<keyword evidence="6" id="KW-1185">Reference proteome</keyword>